<organism evidence="1">
    <name type="scientific">viral metagenome</name>
    <dbReference type="NCBI Taxonomy" id="1070528"/>
    <lineage>
        <taxon>unclassified sequences</taxon>
        <taxon>metagenomes</taxon>
        <taxon>organismal metagenomes</taxon>
    </lineage>
</organism>
<dbReference type="EMBL" id="MN739571">
    <property type="protein sequence ID" value="QHT13499.1"/>
    <property type="molecule type" value="Genomic_DNA"/>
</dbReference>
<proteinExistence type="predicted"/>
<name>A0A6C0DC28_9ZZZZ</name>
<dbReference type="AlphaFoldDB" id="A0A6C0DC28"/>
<protein>
    <submittedName>
        <fullName evidence="1">Uncharacterized protein</fullName>
    </submittedName>
</protein>
<evidence type="ECO:0000313" key="1">
    <source>
        <dbReference type="EMBL" id="QHT13499.1"/>
    </source>
</evidence>
<sequence>MNTESIIFKNKSGFPIIVCTWIKKSEGLSETKDVYVKDNEEVSLISSTGEWYLETMFEDYKDIHLWESHGYKICEVGKFRSKPCASNNYSWMYHEDFNAVHNNGTITFTCNKLI</sequence>
<accession>A0A6C0DC28</accession>
<reference evidence="1" key="1">
    <citation type="journal article" date="2020" name="Nature">
        <title>Giant virus diversity and host interactions through global metagenomics.</title>
        <authorList>
            <person name="Schulz F."/>
            <person name="Roux S."/>
            <person name="Paez-Espino D."/>
            <person name="Jungbluth S."/>
            <person name="Walsh D.A."/>
            <person name="Denef V.J."/>
            <person name="McMahon K.D."/>
            <person name="Konstantinidis K.T."/>
            <person name="Eloe-Fadrosh E.A."/>
            <person name="Kyrpides N.C."/>
            <person name="Woyke T."/>
        </authorList>
    </citation>
    <scope>NUCLEOTIDE SEQUENCE</scope>
    <source>
        <strain evidence="1">GVMAG-M-3300023174-131</strain>
    </source>
</reference>